<comment type="catalytic activity">
    <reaction evidence="6 7">
        <text>D-erythro-1-(imidazol-4-yl)glycerol 3-phosphate = 3-(imidazol-4-yl)-2-oxopropyl phosphate + H2O</text>
        <dbReference type="Rhea" id="RHEA:11040"/>
        <dbReference type="ChEBI" id="CHEBI:15377"/>
        <dbReference type="ChEBI" id="CHEBI:57766"/>
        <dbReference type="ChEBI" id="CHEBI:58278"/>
        <dbReference type="EC" id="4.2.1.19"/>
    </reaction>
</comment>
<dbReference type="GO" id="GO:0004424">
    <property type="term" value="F:imidazoleglycerol-phosphate dehydratase activity"/>
    <property type="evidence" value="ECO:0007669"/>
    <property type="project" value="UniProtKB-UniRule"/>
</dbReference>
<dbReference type="AlphaFoldDB" id="A0A366EIA3"/>
<comment type="caution">
    <text evidence="9">The sequence shown here is derived from an EMBL/GenBank/DDBJ whole genome shotgun (WGS) entry which is preliminary data.</text>
</comment>
<dbReference type="Pfam" id="PF00475">
    <property type="entry name" value="IGPD"/>
    <property type="match status" value="1"/>
</dbReference>
<dbReference type="InterPro" id="IPR000807">
    <property type="entry name" value="ImidazoleglycerolP_deHydtase"/>
</dbReference>
<evidence type="ECO:0000256" key="4">
    <source>
        <dbReference type="ARBA" id="ARBA00023102"/>
    </source>
</evidence>
<evidence type="ECO:0000256" key="5">
    <source>
        <dbReference type="ARBA" id="ARBA00023239"/>
    </source>
</evidence>
<dbReference type="HAMAP" id="MF_00076">
    <property type="entry name" value="HisB"/>
    <property type="match status" value="1"/>
</dbReference>
<comment type="subcellular location">
    <subcellularLocation>
        <location evidence="6 7">Cytoplasm</location>
    </subcellularLocation>
</comment>
<dbReference type="NCBIfam" id="NF002107">
    <property type="entry name" value="PRK00951.1-2"/>
    <property type="match status" value="1"/>
</dbReference>
<evidence type="ECO:0000313" key="10">
    <source>
        <dbReference type="Proteomes" id="UP000252118"/>
    </source>
</evidence>
<dbReference type="EMBL" id="QNRJ01000018">
    <property type="protein sequence ID" value="RBP02084.1"/>
    <property type="molecule type" value="Genomic_DNA"/>
</dbReference>
<keyword evidence="3 6" id="KW-0028">Amino-acid biosynthesis</keyword>
<evidence type="ECO:0000256" key="8">
    <source>
        <dbReference type="SAM" id="MobiDB-lite"/>
    </source>
</evidence>
<feature type="region of interest" description="Disordered" evidence="8">
    <location>
        <begin position="1"/>
        <end position="29"/>
    </location>
</feature>
<comment type="pathway">
    <text evidence="1 6 7">Amino-acid biosynthesis; L-histidine biosynthesis; L-histidine from 5-phospho-alpha-D-ribose 1-diphosphate: step 6/9.</text>
</comment>
<sequence length="226" mass="25313">MQGQWKSDSIKRNREEGRTSGEVRPSKKEDIMVRSAEIVRKTNETDIRLNFGIDGEGNSEIKTGVPFMSHMLDLFTKHGQFDCTIEANGDIEVDDHHTTEDIGICLGQALLESLGDKKGIKRYGSAMVPMDEALAQVVVDLSNRPHLEFRAELPSQKVGTFDTELVHEFLWKLALEARMNLHVIVHYGHNTHHIIEAIFKALGRALDEATTIDPRVKGVPSTKGML</sequence>
<evidence type="ECO:0000256" key="7">
    <source>
        <dbReference type="RuleBase" id="RU000599"/>
    </source>
</evidence>
<dbReference type="PROSITE" id="PS00954">
    <property type="entry name" value="IGP_DEHYDRATASE_1"/>
    <property type="match status" value="1"/>
</dbReference>
<evidence type="ECO:0000256" key="3">
    <source>
        <dbReference type="ARBA" id="ARBA00022605"/>
    </source>
</evidence>
<dbReference type="UniPathway" id="UPA00031">
    <property type="reaction ID" value="UER00011"/>
</dbReference>
<gene>
    <name evidence="6" type="primary">hisB</name>
    <name evidence="9" type="ORF">DET59_11856</name>
</gene>
<dbReference type="Proteomes" id="UP000252118">
    <property type="component" value="Unassembled WGS sequence"/>
</dbReference>
<reference evidence="9 10" key="1">
    <citation type="submission" date="2018-06" db="EMBL/GenBank/DDBJ databases">
        <title>Freshwater and sediment microbial communities from various areas in North America, analyzing microbe dynamics in response to fracking.</title>
        <authorList>
            <person name="Lamendella R."/>
        </authorList>
    </citation>
    <scope>NUCLEOTIDE SEQUENCE [LARGE SCALE GENOMIC DNA]</scope>
    <source>
        <strain evidence="9 10">97B</strain>
    </source>
</reference>
<evidence type="ECO:0000256" key="2">
    <source>
        <dbReference type="ARBA" id="ARBA00016664"/>
    </source>
</evidence>
<proteinExistence type="inferred from homology"/>
<evidence type="ECO:0000256" key="1">
    <source>
        <dbReference type="ARBA" id="ARBA00005047"/>
    </source>
</evidence>
<dbReference type="FunFam" id="3.30.230.40:FF:000001">
    <property type="entry name" value="Imidazoleglycerol-phosphate dehydratase HisB"/>
    <property type="match status" value="1"/>
</dbReference>
<dbReference type="EC" id="4.2.1.19" evidence="6 7"/>
<dbReference type="GO" id="GO:0000105">
    <property type="term" value="P:L-histidine biosynthetic process"/>
    <property type="evidence" value="ECO:0007669"/>
    <property type="project" value="UniProtKB-UniRule"/>
</dbReference>
<dbReference type="PROSITE" id="PS00955">
    <property type="entry name" value="IGP_DEHYDRATASE_2"/>
    <property type="match status" value="1"/>
</dbReference>
<evidence type="ECO:0000313" key="9">
    <source>
        <dbReference type="EMBL" id="RBP02084.1"/>
    </source>
</evidence>
<comment type="similarity">
    <text evidence="6 7">Belongs to the imidazoleglycerol-phosphate dehydratase family.</text>
</comment>
<dbReference type="InterPro" id="IPR020565">
    <property type="entry name" value="ImidazoleglycerP_deHydtase_CS"/>
</dbReference>
<dbReference type="PANTHER" id="PTHR23133:SF2">
    <property type="entry name" value="IMIDAZOLEGLYCEROL-PHOSPHATE DEHYDRATASE"/>
    <property type="match status" value="1"/>
</dbReference>
<protein>
    <recommendedName>
        <fullName evidence="2 6">Imidazoleglycerol-phosphate dehydratase</fullName>
        <shortName evidence="6">IGPD</shortName>
        <ecNumber evidence="6 7">4.2.1.19</ecNumber>
    </recommendedName>
</protein>
<dbReference type="GO" id="GO:0005737">
    <property type="term" value="C:cytoplasm"/>
    <property type="evidence" value="ECO:0007669"/>
    <property type="project" value="UniProtKB-SubCell"/>
</dbReference>
<dbReference type="InterPro" id="IPR038494">
    <property type="entry name" value="IGPD_sf"/>
</dbReference>
<name>A0A366EIA3_9BACI</name>
<dbReference type="NCBIfam" id="NF002115">
    <property type="entry name" value="PRK00951.2-5"/>
    <property type="match status" value="1"/>
</dbReference>
<dbReference type="NCBIfam" id="NF002111">
    <property type="entry name" value="PRK00951.2-1"/>
    <property type="match status" value="1"/>
</dbReference>
<dbReference type="InterPro" id="IPR020568">
    <property type="entry name" value="Ribosomal_Su5_D2-typ_SF"/>
</dbReference>
<dbReference type="PANTHER" id="PTHR23133">
    <property type="entry name" value="IMIDAZOLEGLYCEROL-PHOSPHATE DEHYDRATASE HIS7"/>
    <property type="match status" value="1"/>
</dbReference>
<keyword evidence="5 6" id="KW-0456">Lyase</keyword>
<dbReference type="NCBIfam" id="NF002114">
    <property type="entry name" value="PRK00951.2-4"/>
    <property type="match status" value="1"/>
</dbReference>
<feature type="compositionally biased region" description="Basic and acidic residues" evidence="8">
    <location>
        <begin position="8"/>
        <end position="29"/>
    </location>
</feature>
<accession>A0A366EIA3</accession>
<keyword evidence="6" id="KW-0963">Cytoplasm</keyword>
<dbReference type="CDD" id="cd07914">
    <property type="entry name" value="IGPD"/>
    <property type="match status" value="1"/>
</dbReference>
<organism evidence="9 10">
    <name type="scientific">Rossellomorea aquimaris</name>
    <dbReference type="NCBI Taxonomy" id="189382"/>
    <lineage>
        <taxon>Bacteria</taxon>
        <taxon>Bacillati</taxon>
        <taxon>Bacillota</taxon>
        <taxon>Bacilli</taxon>
        <taxon>Bacillales</taxon>
        <taxon>Bacillaceae</taxon>
        <taxon>Rossellomorea</taxon>
    </lineage>
</organism>
<dbReference type="FunFam" id="3.30.230.40:FF:000003">
    <property type="entry name" value="Imidazoleglycerol-phosphate dehydratase HisB"/>
    <property type="match status" value="1"/>
</dbReference>
<dbReference type="Gene3D" id="3.30.230.40">
    <property type="entry name" value="Imidazole glycerol phosphate dehydratase, domain 1"/>
    <property type="match status" value="2"/>
</dbReference>
<dbReference type="SUPFAM" id="SSF54211">
    <property type="entry name" value="Ribosomal protein S5 domain 2-like"/>
    <property type="match status" value="2"/>
</dbReference>
<evidence type="ECO:0000256" key="6">
    <source>
        <dbReference type="HAMAP-Rule" id="MF_00076"/>
    </source>
</evidence>
<keyword evidence="4 6" id="KW-0368">Histidine biosynthesis</keyword>